<dbReference type="Pfam" id="PF19730">
    <property type="entry name" value="DUF6221"/>
    <property type="match status" value="1"/>
</dbReference>
<keyword evidence="2" id="KW-1185">Reference proteome</keyword>
<accession>A0A9X2JWU3</accession>
<dbReference type="EMBL" id="JAMTCS010000008">
    <property type="protein sequence ID" value="MCP2265518.1"/>
    <property type="molecule type" value="Genomic_DNA"/>
</dbReference>
<protein>
    <submittedName>
        <fullName evidence="1">Uncharacterized protein</fullName>
    </submittedName>
</protein>
<organism evidence="1 2">
    <name type="scientific">Promicromonospora thailandica</name>
    <dbReference type="NCBI Taxonomy" id="765201"/>
    <lineage>
        <taxon>Bacteria</taxon>
        <taxon>Bacillati</taxon>
        <taxon>Actinomycetota</taxon>
        <taxon>Actinomycetes</taxon>
        <taxon>Micrococcales</taxon>
        <taxon>Promicromonosporaceae</taxon>
        <taxon>Promicromonospora</taxon>
    </lineage>
</organism>
<dbReference type="InterPro" id="IPR046193">
    <property type="entry name" value="DUF6221"/>
</dbReference>
<dbReference type="Proteomes" id="UP001139493">
    <property type="component" value="Unassembled WGS sequence"/>
</dbReference>
<dbReference type="RefSeq" id="WP_253836712.1">
    <property type="nucleotide sequence ID" value="NZ_JAMTCS010000008.1"/>
</dbReference>
<evidence type="ECO:0000313" key="1">
    <source>
        <dbReference type="EMBL" id="MCP2265518.1"/>
    </source>
</evidence>
<reference evidence="1" key="1">
    <citation type="submission" date="2022-06" db="EMBL/GenBank/DDBJ databases">
        <title>Genomic Encyclopedia of Archaeal and Bacterial Type Strains, Phase II (KMG-II): from individual species to whole genera.</title>
        <authorList>
            <person name="Goeker M."/>
        </authorList>
    </citation>
    <scope>NUCLEOTIDE SEQUENCE</scope>
    <source>
        <strain evidence="1">DSM 26652</strain>
    </source>
</reference>
<comment type="caution">
    <text evidence="1">The sequence shown here is derived from an EMBL/GenBank/DDBJ whole genome shotgun (WGS) entry which is preliminary data.</text>
</comment>
<name>A0A9X2JWU3_9MICO</name>
<dbReference type="AlphaFoldDB" id="A0A9X2JWU3"/>
<evidence type="ECO:0000313" key="2">
    <source>
        <dbReference type="Proteomes" id="UP001139493"/>
    </source>
</evidence>
<sequence>MTITEFLRARLDEDEVIARMADSAASIPGAGNGAPTSAAFLAQQQRHIVRWSPARVLVDVAAKRQIVAAYDKFGKIWDQAAGSGHDDQAEVSRNLFSGLMIAVRLLAGVYSDHPDYQRDWRPET</sequence>
<gene>
    <name evidence="1" type="ORF">APR03_002874</name>
</gene>
<proteinExistence type="predicted"/>